<name>A0ABU3K785_9BACT</name>
<protein>
    <submittedName>
        <fullName evidence="1">Uncharacterized protein</fullName>
    </submittedName>
</protein>
<dbReference type="EMBL" id="JAQOUE010000001">
    <property type="protein sequence ID" value="MDT7042282.1"/>
    <property type="molecule type" value="Genomic_DNA"/>
</dbReference>
<keyword evidence="2" id="KW-1185">Reference proteome</keyword>
<reference evidence="1 2" key="1">
    <citation type="journal article" date="2023" name="ISME J.">
        <title>Cultivation and genomic characterization of novel and ubiquitous marine nitrite-oxidizing bacteria from the Nitrospirales.</title>
        <authorList>
            <person name="Mueller A.J."/>
            <person name="Daebeler A."/>
            <person name="Herbold C.W."/>
            <person name="Kirkegaard R.H."/>
            <person name="Daims H."/>
        </authorList>
    </citation>
    <scope>NUCLEOTIDE SEQUENCE [LARGE SCALE GENOMIC DNA]</scope>
    <source>
        <strain evidence="1 2">EB</strain>
    </source>
</reference>
<comment type="caution">
    <text evidence="1">The sequence shown here is derived from an EMBL/GenBank/DDBJ whole genome shotgun (WGS) entry which is preliminary data.</text>
</comment>
<evidence type="ECO:0000313" key="2">
    <source>
        <dbReference type="Proteomes" id="UP001250932"/>
    </source>
</evidence>
<evidence type="ECO:0000313" key="1">
    <source>
        <dbReference type="EMBL" id="MDT7042282.1"/>
    </source>
</evidence>
<proteinExistence type="predicted"/>
<sequence length="194" mass="21804">MEKQVVETSTSSLSLKAIDIRRTYTAENDTPSGLHKVLLIIKNDSKLAKTIHGIKATVPGEKFGISSINGAYLKPEGFFTFQEVTLHPMEHAAFELCSLHERKTVGTRLSFGCQTNEGGKASWREIEQPEKQTFPLSITAKDYPGQEWTIELKISETEISCETVFVGERRKDQNPPLRNSSELYFPNNFIKSHG</sequence>
<accession>A0ABU3K785</accession>
<dbReference type="RefSeq" id="WP_313832660.1">
    <property type="nucleotide sequence ID" value="NZ_JAQOUE010000001.1"/>
</dbReference>
<organism evidence="1 2">
    <name type="scientific">Candidatus Nitronereus thalassa</name>
    <dbReference type="NCBI Taxonomy" id="3020898"/>
    <lineage>
        <taxon>Bacteria</taxon>
        <taxon>Pseudomonadati</taxon>
        <taxon>Nitrospirota</taxon>
        <taxon>Nitrospiria</taxon>
        <taxon>Nitrospirales</taxon>
        <taxon>Nitrospiraceae</taxon>
        <taxon>Candidatus Nitronereus</taxon>
    </lineage>
</organism>
<dbReference type="Proteomes" id="UP001250932">
    <property type="component" value="Unassembled WGS sequence"/>
</dbReference>
<gene>
    <name evidence="1" type="ORF">PPG34_07950</name>
</gene>